<accession>A0A6J4QQ21</accession>
<feature type="region of interest" description="Disordered" evidence="1">
    <location>
        <begin position="40"/>
        <end position="118"/>
    </location>
</feature>
<evidence type="ECO:0000313" key="2">
    <source>
        <dbReference type="EMBL" id="CAA9451157.1"/>
    </source>
</evidence>
<feature type="compositionally biased region" description="Basic residues" evidence="1">
    <location>
        <begin position="100"/>
        <end position="111"/>
    </location>
</feature>
<feature type="non-terminal residue" evidence="2">
    <location>
        <position position="1"/>
    </location>
</feature>
<name>A0A6J4QQ21_9ACTN</name>
<evidence type="ECO:0000256" key="1">
    <source>
        <dbReference type="SAM" id="MobiDB-lite"/>
    </source>
</evidence>
<dbReference type="AlphaFoldDB" id="A0A6J4QQ21"/>
<feature type="compositionally biased region" description="Basic residues" evidence="1">
    <location>
        <begin position="40"/>
        <end position="49"/>
    </location>
</feature>
<reference evidence="2" key="1">
    <citation type="submission" date="2020-02" db="EMBL/GenBank/DDBJ databases">
        <authorList>
            <person name="Meier V. D."/>
        </authorList>
    </citation>
    <scope>NUCLEOTIDE SEQUENCE</scope>
    <source>
        <strain evidence="2">AVDCRST_MAG28</strain>
    </source>
</reference>
<proteinExistence type="predicted"/>
<protein>
    <submittedName>
        <fullName evidence="2">Uncharacterized protein</fullName>
    </submittedName>
</protein>
<sequence>DQRRSERMGTCAGYRTGARFLPKHLGFLADQTRWTMGRGRRQWAQHRSQRQGAGGYTVQRRCGNNLSTGGRTRRGCRGSKEQGCPVSGGDLQPRLGPGRHLQRHRGQRRPTVRAAKEL</sequence>
<dbReference type="EMBL" id="CADCVE010000030">
    <property type="protein sequence ID" value="CAA9451157.1"/>
    <property type="molecule type" value="Genomic_DNA"/>
</dbReference>
<organism evidence="2">
    <name type="scientific">uncultured Rubrobacteraceae bacterium</name>
    <dbReference type="NCBI Taxonomy" id="349277"/>
    <lineage>
        <taxon>Bacteria</taxon>
        <taxon>Bacillati</taxon>
        <taxon>Actinomycetota</taxon>
        <taxon>Rubrobacteria</taxon>
        <taxon>Rubrobacterales</taxon>
        <taxon>Rubrobacteraceae</taxon>
        <taxon>environmental samples</taxon>
    </lineage>
</organism>
<gene>
    <name evidence="2" type="ORF">AVDCRST_MAG28-1417</name>
</gene>
<feature type="non-terminal residue" evidence="2">
    <location>
        <position position="118"/>
    </location>
</feature>